<evidence type="ECO:0000256" key="2">
    <source>
        <dbReference type="ARBA" id="ARBA00006745"/>
    </source>
</evidence>
<gene>
    <name evidence="10" type="ordered locus">Turpa_2687</name>
</gene>
<dbReference type="InterPro" id="IPR032466">
    <property type="entry name" value="Metal_Hydrolase"/>
</dbReference>
<feature type="domain" description="Amidohydrolase-related" evidence="9">
    <location>
        <begin position="62"/>
        <end position="428"/>
    </location>
</feature>
<dbReference type="SUPFAM" id="SSF51556">
    <property type="entry name" value="Metallo-dependent hydrolases"/>
    <property type="match status" value="1"/>
</dbReference>
<proteinExistence type="inferred from homology"/>
<dbReference type="InterPro" id="IPR051607">
    <property type="entry name" value="Metallo-dep_hydrolases"/>
</dbReference>
<comment type="similarity">
    <text evidence="2 8">Belongs to the metallo-dependent hydrolases superfamily. ATZ/TRZ family.</text>
</comment>
<comment type="catalytic activity">
    <reaction evidence="8">
        <text>guanine + H2O + H(+) = xanthine + NH4(+)</text>
        <dbReference type="Rhea" id="RHEA:14665"/>
        <dbReference type="ChEBI" id="CHEBI:15377"/>
        <dbReference type="ChEBI" id="CHEBI:15378"/>
        <dbReference type="ChEBI" id="CHEBI:16235"/>
        <dbReference type="ChEBI" id="CHEBI:17712"/>
        <dbReference type="ChEBI" id="CHEBI:28938"/>
        <dbReference type="EC" id="3.5.4.3"/>
    </reaction>
</comment>
<dbReference type="RefSeq" id="WP_014803828.1">
    <property type="nucleotide sequence ID" value="NC_018020.1"/>
</dbReference>
<keyword evidence="6 8" id="KW-0862">Zinc</keyword>
<dbReference type="Gene3D" id="3.20.20.140">
    <property type="entry name" value="Metal-dependent hydrolases"/>
    <property type="match status" value="1"/>
</dbReference>
<name>I4B7R9_TURPD</name>
<dbReference type="EMBL" id="CP002959">
    <property type="protein sequence ID" value="AFM13326.1"/>
    <property type="molecule type" value="Genomic_DNA"/>
</dbReference>
<evidence type="ECO:0000256" key="6">
    <source>
        <dbReference type="ARBA" id="ARBA00022833"/>
    </source>
</evidence>
<evidence type="ECO:0000256" key="7">
    <source>
        <dbReference type="NCBIfam" id="TIGR02967"/>
    </source>
</evidence>
<dbReference type="EC" id="3.5.4.3" evidence="3 7"/>
<evidence type="ECO:0000313" key="10">
    <source>
        <dbReference type="EMBL" id="AFM13326.1"/>
    </source>
</evidence>
<dbReference type="STRING" id="869212.Turpa_2687"/>
<organism evidence="10 11">
    <name type="scientific">Turneriella parva (strain ATCC BAA-1111 / DSM 21527 / NCTC 11395 / H)</name>
    <name type="common">Leptospira parva</name>
    <dbReference type="NCBI Taxonomy" id="869212"/>
    <lineage>
        <taxon>Bacteria</taxon>
        <taxon>Pseudomonadati</taxon>
        <taxon>Spirochaetota</taxon>
        <taxon>Spirochaetia</taxon>
        <taxon>Leptospirales</taxon>
        <taxon>Leptospiraceae</taxon>
        <taxon>Turneriella</taxon>
    </lineage>
</organism>
<dbReference type="GO" id="GO:0008892">
    <property type="term" value="F:guanine deaminase activity"/>
    <property type="evidence" value="ECO:0007669"/>
    <property type="project" value="UniProtKB-UniRule"/>
</dbReference>
<dbReference type="InterPro" id="IPR006680">
    <property type="entry name" value="Amidohydro-rel"/>
</dbReference>
<keyword evidence="11" id="KW-1185">Reference proteome</keyword>
<comment type="pathway">
    <text evidence="1 8">Purine metabolism; guanine degradation; xanthine from guanine: step 1/1.</text>
</comment>
<evidence type="ECO:0000256" key="1">
    <source>
        <dbReference type="ARBA" id="ARBA00004984"/>
    </source>
</evidence>
<dbReference type="GO" id="GO:0006147">
    <property type="term" value="P:guanine catabolic process"/>
    <property type="evidence" value="ECO:0007669"/>
    <property type="project" value="UniProtKB-UniRule"/>
</dbReference>
<dbReference type="AlphaFoldDB" id="I4B7R9"/>
<keyword evidence="5 8" id="KW-0378">Hydrolase</keyword>
<dbReference type="HOGENOM" id="CLU_012358_0_2_12"/>
<dbReference type="GO" id="GO:0008270">
    <property type="term" value="F:zinc ion binding"/>
    <property type="evidence" value="ECO:0007669"/>
    <property type="project" value="UniProtKB-UniRule"/>
</dbReference>
<dbReference type="Pfam" id="PF01979">
    <property type="entry name" value="Amidohydro_1"/>
    <property type="match status" value="1"/>
</dbReference>
<evidence type="ECO:0000256" key="3">
    <source>
        <dbReference type="ARBA" id="ARBA00012781"/>
    </source>
</evidence>
<keyword evidence="4 8" id="KW-0479">Metal-binding</keyword>
<dbReference type="NCBIfam" id="NF006679">
    <property type="entry name" value="PRK09228.1"/>
    <property type="match status" value="1"/>
</dbReference>
<dbReference type="SUPFAM" id="SSF51338">
    <property type="entry name" value="Composite domain of metallo-dependent hydrolases"/>
    <property type="match status" value="1"/>
</dbReference>
<dbReference type="PANTHER" id="PTHR11271:SF6">
    <property type="entry name" value="GUANINE DEAMINASE"/>
    <property type="match status" value="1"/>
</dbReference>
<comment type="function">
    <text evidence="8">Catalyzes the hydrolytic deamination of guanine, producing xanthine and ammonia.</text>
</comment>
<evidence type="ECO:0000256" key="5">
    <source>
        <dbReference type="ARBA" id="ARBA00022801"/>
    </source>
</evidence>
<dbReference type="NCBIfam" id="TIGR02967">
    <property type="entry name" value="guan_deamin"/>
    <property type="match status" value="1"/>
</dbReference>
<dbReference type="KEGG" id="tpx:Turpa_2687"/>
<evidence type="ECO:0000259" key="9">
    <source>
        <dbReference type="Pfam" id="PF01979"/>
    </source>
</evidence>
<dbReference type="GO" id="GO:0005829">
    <property type="term" value="C:cytosol"/>
    <property type="evidence" value="ECO:0007669"/>
    <property type="project" value="TreeGrafter"/>
</dbReference>
<reference evidence="10 11" key="1">
    <citation type="submission" date="2012-06" db="EMBL/GenBank/DDBJ databases">
        <title>The complete chromosome of genome of Turneriella parva DSM 21527.</title>
        <authorList>
            <consortium name="US DOE Joint Genome Institute (JGI-PGF)"/>
            <person name="Lucas S."/>
            <person name="Han J."/>
            <person name="Lapidus A."/>
            <person name="Bruce D."/>
            <person name="Goodwin L."/>
            <person name="Pitluck S."/>
            <person name="Peters L."/>
            <person name="Kyrpides N."/>
            <person name="Mavromatis K."/>
            <person name="Ivanova N."/>
            <person name="Mikhailova N."/>
            <person name="Chertkov O."/>
            <person name="Detter J.C."/>
            <person name="Tapia R."/>
            <person name="Han C."/>
            <person name="Land M."/>
            <person name="Hauser L."/>
            <person name="Markowitz V."/>
            <person name="Cheng J.-F."/>
            <person name="Hugenholtz P."/>
            <person name="Woyke T."/>
            <person name="Wu D."/>
            <person name="Gronow S."/>
            <person name="Wellnitz S."/>
            <person name="Brambilla E."/>
            <person name="Klenk H.-P."/>
            <person name="Eisen J.A."/>
        </authorList>
    </citation>
    <scope>NUCLEOTIDE SEQUENCE [LARGE SCALE GENOMIC DNA]</scope>
    <source>
        <strain evidence="11">ATCC BAA-1111 / DSM 21527 / NCTC 11395 / H</strain>
    </source>
</reference>
<dbReference type="PANTHER" id="PTHR11271">
    <property type="entry name" value="GUANINE DEAMINASE"/>
    <property type="match status" value="1"/>
</dbReference>
<dbReference type="UniPathway" id="UPA00603">
    <property type="reaction ID" value="UER00660"/>
</dbReference>
<comment type="cofactor">
    <cofactor evidence="8">
        <name>Zn(2+)</name>
        <dbReference type="ChEBI" id="CHEBI:29105"/>
    </cofactor>
    <text evidence="8">Binds 1 zinc ion per subunit.</text>
</comment>
<dbReference type="Gene3D" id="2.30.40.10">
    <property type="entry name" value="Urease, subunit C, domain 1"/>
    <property type="match status" value="1"/>
</dbReference>
<dbReference type="InterPro" id="IPR011059">
    <property type="entry name" value="Metal-dep_hydrolase_composite"/>
</dbReference>
<dbReference type="OrthoDB" id="378643at2"/>
<sequence>MQKKRGIISAFINPQADGSLAFVERGCLLYDEHGKIEYFGAVPSADTMTGYEVLLRERHVTLPGFIDLHTHLPQYEFAGQGAEALLPWLNRYTFPQEARFSDERVAELQSLNFFQTSIMHGTTTTVAYLSSHARAAEIAFTEASRVGIRAYLGLTLMDRNVPAALITTPADAERDMLRLIERWHKRGLNEFVVTPRFAISCSADLLALCGRISQAHDTFLQTHISENHDEVAETAKLFPEAESYAGVYDRYGCLHAKTLLGHGIHLSDNERQLIKDRQSVVVHCPVSNNFLGSGILPYQKFRGEQLRLGLGTDVAAGYSLSMLHEAKAMTEMAKLRAHFDHAACELSVTDAVYQATLGNAAALSRAHDLGSFEVGKSADFCVIDDRRCDTLQDEEKNHYASLPERLNRIVYRGHSSMVESTVIAGSVVYSR</sequence>
<evidence type="ECO:0000256" key="8">
    <source>
        <dbReference type="RuleBase" id="RU366009"/>
    </source>
</evidence>
<dbReference type="Proteomes" id="UP000006048">
    <property type="component" value="Chromosome"/>
</dbReference>
<accession>I4B7R9</accession>
<protein>
    <recommendedName>
        <fullName evidence="3 7">Guanine deaminase</fullName>
        <shortName evidence="8">Guanase</shortName>
        <ecNumber evidence="3 7">3.5.4.3</ecNumber>
    </recommendedName>
    <alternativeName>
        <fullName evidence="8">Guanine aminohydrolase</fullName>
    </alternativeName>
</protein>
<evidence type="ECO:0000256" key="4">
    <source>
        <dbReference type="ARBA" id="ARBA00022723"/>
    </source>
</evidence>
<evidence type="ECO:0000313" key="11">
    <source>
        <dbReference type="Proteomes" id="UP000006048"/>
    </source>
</evidence>
<dbReference type="InterPro" id="IPR014311">
    <property type="entry name" value="Guanine_deaminase"/>
</dbReference>
<dbReference type="PATRIC" id="fig|869212.3.peg.2708"/>